<dbReference type="EMBL" id="LAZR01010027">
    <property type="protein sequence ID" value="KKM69218.1"/>
    <property type="molecule type" value="Genomic_DNA"/>
</dbReference>
<dbReference type="PROSITE" id="PS01332">
    <property type="entry name" value="HTH_RRF2_1"/>
    <property type="match status" value="1"/>
</dbReference>
<dbReference type="PANTHER" id="PTHR33221">
    <property type="entry name" value="WINGED HELIX-TURN-HELIX TRANSCRIPTIONAL REGULATOR, RRF2 FAMILY"/>
    <property type="match status" value="1"/>
</dbReference>
<sequence>MLQLTRKADYGLRLMLEVGGSPSGTTTTAEAAQRQQIPYEFLRKVAQTLVSHGLLVSERGVRGGFTLARPAETISVWDIIRAFEPAALNLCCVDPPRCDRRDTCAVYPVWVEAQIAMDRVLAGCQLSSLIDRQAMLDRRRAGRQATRRADLGEMRTTA</sequence>
<comment type="caution">
    <text evidence="1">The sequence shown here is derived from an EMBL/GenBank/DDBJ whole genome shotgun (WGS) entry which is preliminary data.</text>
</comment>
<dbReference type="Gene3D" id="1.10.10.10">
    <property type="entry name" value="Winged helix-like DNA-binding domain superfamily/Winged helix DNA-binding domain"/>
    <property type="match status" value="1"/>
</dbReference>
<protein>
    <recommendedName>
        <fullName evidence="2">Rrf2 family transcriptional regulator</fullName>
    </recommendedName>
</protein>
<dbReference type="NCBIfam" id="TIGR00738">
    <property type="entry name" value="rrf2_super"/>
    <property type="match status" value="1"/>
</dbReference>
<evidence type="ECO:0000313" key="1">
    <source>
        <dbReference type="EMBL" id="KKM69218.1"/>
    </source>
</evidence>
<dbReference type="PANTHER" id="PTHR33221:SF2">
    <property type="entry name" value="TRANSCRIPTIONAL REGULATOR"/>
    <property type="match status" value="1"/>
</dbReference>
<name>A0A0F9JI01_9ZZZZ</name>
<dbReference type="AlphaFoldDB" id="A0A0F9JI01"/>
<dbReference type="PROSITE" id="PS51197">
    <property type="entry name" value="HTH_RRF2_2"/>
    <property type="match status" value="1"/>
</dbReference>
<reference evidence="1" key="1">
    <citation type="journal article" date="2015" name="Nature">
        <title>Complex archaea that bridge the gap between prokaryotes and eukaryotes.</title>
        <authorList>
            <person name="Spang A."/>
            <person name="Saw J.H."/>
            <person name="Jorgensen S.L."/>
            <person name="Zaremba-Niedzwiedzka K."/>
            <person name="Martijn J."/>
            <person name="Lind A.E."/>
            <person name="van Eijk R."/>
            <person name="Schleper C."/>
            <person name="Guy L."/>
            <person name="Ettema T.J."/>
        </authorList>
    </citation>
    <scope>NUCLEOTIDE SEQUENCE</scope>
</reference>
<dbReference type="GO" id="GO:0003700">
    <property type="term" value="F:DNA-binding transcription factor activity"/>
    <property type="evidence" value="ECO:0007669"/>
    <property type="project" value="TreeGrafter"/>
</dbReference>
<proteinExistence type="predicted"/>
<dbReference type="InterPro" id="IPR030489">
    <property type="entry name" value="TR_Rrf2-type_CS"/>
</dbReference>
<accession>A0A0F9JI01</accession>
<dbReference type="InterPro" id="IPR036390">
    <property type="entry name" value="WH_DNA-bd_sf"/>
</dbReference>
<evidence type="ECO:0008006" key="2">
    <source>
        <dbReference type="Google" id="ProtNLM"/>
    </source>
</evidence>
<dbReference type="Pfam" id="PF02082">
    <property type="entry name" value="Rrf2"/>
    <property type="match status" value="1"/>
</dbReference>
<dbReference type="SUPFAM" id="SSF46785">
    <property type="entry name" value="Winged helix' DNA-binding domain"/>
    <property type="match status" value="1"/>
</dbReference>
<dbReference type="GO" id="GO:0005829">
    <property type="term" value="C:cytosol"/>
    <property type="evidence" value="ECO:0007669"/>
    <property type="project" value="TreeGrafter"/>
</dbReference>
<organism evidence="1">
    <name type="scientific">marine sediment metagenome</name>
    <dbReference type="NCBI Taxonomy" id="412755"/>
    <lineage>
        <taxon>unclassified sequences</taxon>
        <taxon>metagenomes</taxon>
        <taxon>ecological metagenomes</taxon>
    </lineage>
</organism>
<dbReference type="InterPro" id="IPR036388">
    <property type="entry name" value="WH-like_DNA-bd_sf"/>
</dbReference>
<gene>
    <name evidence="1" type="ORF">LCGC14_1453060</name>
</gene>
<dbReference type="InterPro" id="IPR000944">
    <property type="entry name" value="Tscrpt_reg_Rrf2"/>
</dbReference>